<proteinExistence type="predicted"/>
<feature type="domain" description="VapC50 C-terminal" evidence="1">
    <location>
        <begin position="142"/>
        <end position="194"/>
    </location>
</feature>
<evidence type="ECO:0000259" key="1">
    <source>
        <dbReference type="Pfam" id="PF26343"/>
    </source>
</evidence>
<protein>
    <submittedName>
        <fullName evidence="2">PIN domain-containing protein</fullName>
    </submittedName>
</protein>
<sequence>MPAIVVADADVLFGGATRALLIYLDYAGAIRLHWSPLILAEMSRALVDTERKVNLATAQENEVRMNQALAGANIPTVAVQRNLQQVQHAVKSAKDAHVAAAAYTLLADEYYPHLQTVGLVSRNLPDYDIPALQTLGVLVQHPDPFLLALTARQQAVVAGAFRAMRLDLASKPTPDQLLVRLANDGQKQTTAALAALEQATPGTL</sequence>
<accession>A0ABU9BGI0</accession>
<name>A0ABU9BGI0_9BURK</name>
<organism evidence="2 3">
    <name type="scientific">Pseudaquabacterium rugosum</name>
    <dbReference type="NCBI Taxonomy" id="2984194"/>
    <lineage>
        <taxon>Bacteria</taxon>
        <taxon>Pseudomonadati</taxon>
        <taxon>Pseudomonadota</taxon>
        <taxon>Betaproteobacteria</taxon>
        <taxon>Burkholderiales</taxon>
        <taxon>Sphaerotilaceae</taxon>
        <taxon>Pseudaquabacterium</taxon>
    </lineage>
</organism>
<dbReference type="InterPro" id="IPR058652">
    <property type="entry name" value="VapC50_C"/>
</dbReference>
<dbReference type="Pfam" id="PF26343">
    <property type="entry name" value="VapC50_C"/>
    <property type="match status" value="1"/>
</dbReference>
<gene>
    <name evidence="2" type="ORF">AACH11_24180</name>
</gene>
<comment type="caution">
    <text evidence="2">The sequence shown here is derived from an EMBL/GenBank/DDBJ whole genome shotgun (WGS) entry which is preliminary data.</text>
</comment>
<keyword evidence="3" id="KW-1185">Reference proteome</keyword>
<dbReference type="Proteomes" id="UP001368500">
    <property type="component" value="Unassembled WGS sequence"/>
</dbReference>
<reference evidence="2 3" key="1">
    <citation type="submission" date="2024-04" db="EMBL/GenBank/DDBJ databases">
        <title>Novel species of the genus Ideonella isolated from streams.</title>
        <authorList>
            <person name="Lu H."/>
        </authorList>
    </citation>
    <scope>NUCLEOTIDE SEQUENCE [LARGE SCALE GENOMIC DNA]</scope>
    <source>
        <strain evidence="2 3">BYS139W</strain>
    </source>
</reference>
<evidence type="ECO:0000313" key="2">
    <source>
        <dbReference type="EMBL" id="MEK8029066.1"/>
    </source>
</evidence>
<dbReference type="RefSeq" id="WP_341376854.1">
    <property type="nucleotide sequence ID" value="NZ_JBBUTF010000038.1"/>
</dbReference>
<evidence type="ECO:0000313" key="3">
    <source>
        <dbReference type="Proteomes" id="UP001368500"/>
    </source>
</evidence>
<dbReference type="EMBL" id="JBBUTF010000038">
    <property type="protein sequence ID" value="MEK8029066.1"/>
    <property type="molecule type" value="Genomic_DNA"/>
</dbReference>